<evidence type="ECO:0000313" key="11">
    <source>
        <dbReference type="Proteomes" id="UP001142648"/>
    </source>
</evidence>
<feature type="transmembrane region" description="Helical" evidence="8">
    <location>
        <begin position="283"/>
        <end position="301"/>
    </location>
</feature>
<feature type="transmembrane region" description="Helical" evidence="8">
    <location>
        <begin position="134"/>
        <end position="157"/>
    </location>
</feature>
<evidence type="ECO:0000256" key="1">
    <source>
        <dbReference type="ARBA" id="ARBA00003279"/>
    </source>
</evidence>
<dbReference type="InterPro" id="IPR005829">
    <property type="entry name" value="Sugar_transporter_CS"/>
</dbReference>
<evidence type="ECO:0000256" key="5">
    <source>
        <dbReference type="ARBA" id="ARBA00022692"/>
    </source>
</evidence>
<feature type="transmembrane region" description="Helical" evidence="8">
    <location>
        <begin position="252"/>
        <end position="271"/>
    </location>
</feature>
<feature type="transmembrane region" description="Helical" evidence="8">
    <location>
        <begin position="371"/>
        <end position="397"/>
    </location>
</feature>
<comment type="caution">
    <text evidence="10">The sequence shown here is derived from an EMBL/GenBank/DDBJ whole genome shotgun (WGS) entry which is preliminary data.</text>
</comment>
<name>A0A9X2W3M1_9SPHN</name>
<dbReference type="AlphaFoldDB" id="A0A9X2W3M1"/>
<dbReference type="EMBL" id="JAOAMV010000007">
    <property type="protein sequence ID" value="MCT2559979.1"/>
    <property type="molecule type" value="Genomic_DNA"/>
</dbReference>
<evidence type="ECO:0000256" key="8">
    <source>
        <dbReference type="SAM" id="Phobius"/>
    </source>
</evidence>
<dbReference type="PANTHER" id="PTHR23504">
    <property type="entry name" value="MAJOR FACILITATOR SUPERFAMILY DOMAIN-CONTAINING PROTEIN 10"/>
    <property type="match status" value="1"/>
</dbReference>
<comment type="similarity">
    <text evidence="3">Belongs to the major facilitator superfamily. TCR/Tet family.</text>
</comment>
<feature type="transmembrane region" description="Helical" evidence="8">
    <location>
        <begin position="77"/>
        <end position="95"/>
    </location>
</feature>
<dbReference type="Pfam" id="PF07690">
    <property type="entry name" value="MFS_1"/>
    <property type="match status" value="1"/>
</dbReference>
<keyword evidence="5 8" id="KW-0812">Transmembrane</keyword>
<evidence type="ECO:0000256" key="2">
    <source>
        <dbReference type="ARBA" id="ARBA00004141"/>
    </source>
</evidence>
<comment type="function">
    <text evidence="1">Resistance to tetracycline by an active tetracycline efflux. This is an energy-dependent process that decreases the accumulation of the antibiotic in whole cells. This protein functions as a metal-tetracycline/H(+) antiporter.</text>
</comment>
<keyword evidence="11" id="KW-1185">Reference proteome</keyword>
<dbReference type="InterPro" id="IPR001958">
    <property type="entry name" value="Tet-R_TetA/multi-R_MdtG-like"/>
</dbReference>
<keyword evidence="4" id="KW-0813">Transport</keyword>
<evidence type="ECO:0000256" key="7">
    <source>
        <dbReference type="ARBA" id="ARBA00023136"/>
    </source>
</evidence>
<evidence type="ECO:0000313" key="10">
    <source>
        <dbReference type="EMBL" id="MCT2559979.1"/>
    </source>
</evidence>
<dbReference type="CDD" id="cd17388">
    <property type="entry name" value="MFS_TetA"/>
    <property type="match status" value="1"/>
</dbReference>
<comment type="subcellular location">
    <subcellularLocation>
        <location evidence="2">Membrane</location>
        <topology evidence="2">Multi-pass membrane protein</topology>
    </subcellularLocation>
</comment>
<dbReference type="InterPro" id="IPR020846">
    <property type="entry name" value="MFS_dom"/>
</dbReference>
<feature type="transmembrane region" description="Helical" evidence="8">
    <location>
        <begin position="216"/>
        <end position="240"/>
    </location>
</feature>
<dbReference type="InterPro" id="IPR011701">
    <property type="entry name" value="MFS"/>
</dbReference>
<dbReference type="PROSITE" id="PS50850">
    <property type="entry name" value="MFS"/>
    <property type="match status" value="1"/>
</dbReference>
<protein>
    <submittedName>
        <fullName evidence="10">TCR/Tet family MFS transporter</fullName>
    </submittedName>
</protein>
<reference evidence="10" key="1">
    <citation type="submission" date="2022-09" db="EMBL/GenBank/DDBJ databases">
        <title>The genome sequence of Tsuneonella sp. YG55.</title>
        <authorList>
            <person name="Liu Y."/>
        </authorList>
    </citation>
    <scope>NUCLEOTIDE SEQUENCE</scope>
    <source>
        <strain evidence="10">YG55</strain>
    </source>
</reference>
<dbReference type="SUPFAM" id="SSF103473">
    <property type="entry name" value="MFS general substrate transporter"/>
    <property type="match status" value="1"/>
</dbReference>
<dbReference type="InterPro" id="IPR036259">
    <property type="entry name" value="MFS_trans_sf"/>
</dbReference>
<keyword evidence="7 8" id="KW-0472">Membrane</keyword>
<gene>
    <name evidence="10" type="ORF">N0B51_13430</name>
</gene>
<evidence type="ECO:0000256" key="3">
    <source>
        <dbReference type="ARBA" id="ARBA00007520"/>
    </source>
</evidence>
<evidence type="ECO:0000256" key="4">
    <source>
        <dbReference type="ARBA" id="ARBA00022448"/>
    </source>
</evidence>
<dbReference type="GO" id="GO:0016020">
    <property type="term" value="C:membrane"/>
    <property type="evidence" value="ECO:0007669"/>
    <property type="project" value="UniProtKB-SubCell"/>
</dbReference>
<feature type="transmembrane region" description="Helical" evidence="8">
    <location>
        <begin position="43"/>
        <end position="65"/>
    </location>
</feature>
<organism evidence="10 11">
    <name type="scientific">Tsuneonella litorea</name>
    <dbReference type="NCBI Taxonomy" id="2976475"/>
    <lineage>
        <taxon>Bacteria</taxon>
        <taxon>Pseudomonadati</taxon>
        <taxon>Pseudomonadota</taxon>
        <taxon>Alphaproteobacteria</taxon>
        <taxon>Sphingomonadales</taxon>
        <taxon>Erythrobacteraceae</taxon>
        <taxon>Tsuneonella</taxon>
    </lineage>
</organism>
<proteinExistence type="inferred from homology"/>
<dbReference type="PROSITE" id="PS00216">
    <property type="entry name" value="SUGAR_TRANSPORT_1"/>
    <property type="match status" value="1"/>
</dbReference>
<feature type="transmembrane region" description="Helical" evidence="8">
    <location>
        <begin position="340"/>
        <end position="359"/>
    </location>
</feature>
<dbReference type="Proteomes" id="UP001142648">
    <property type="component" value="Unassembled WGS sequence"/>
</dbReference>
<dbReference type="Gene3D" id="1.20.1250.20">
    <property type="entry name" value="MFS general substrate transporter like domains"/>
    <property type="match status" value="1"/>
</dbReference>
<feature type="transmembrane region" description="Helical" evidence="8">
    <location>
        <begin position="101"/>
        <end position="122"/>
    </location>
</feature>
<dbReference type="GO" id="GO:0022857">
    <property type="term" value="F:transmembrane transporter activity"/>
    <property type="evidence" value="ECO:0007669"/>
    <property type="project" value="InterPro"/>
</dbReference>
<feature type="transmembrane region" description="Helical" evidence="8">
    <location>
        <begin position="163"/>
        <end position="183"/>
    </location>
</feature>
<feature type="transmembrane region" description="Helical" evidence="8">
    <location>
        <begin position="7"/>
        <end position="28"/>
    </location>
</feature>
<evidence type="ECO:0000256" key="6">
    <source>
        <dbReference type="ARBA" id="ARBA00022989"/>
    </source>
</evidence>
<dbReference type="PANTHER" id="PTHR23504:SF15">
    <property type="entry name" value="MAJOR FACILITATOR SUPERFAMILY (MFS) PROFILE DOMAIN-CONTAINING PROTEIN"/>
    <property type="match status" value="1"/>
</dbReference>
<sequence>MQRRASVWFVFTVVLIDMIGFGLVMPVLPELIMHLGRLPVDSAAVWAGWLGAGYAALQFLCAPVIGNLSDRFGRRPVLLASLFAFGCDYLLQGLAPSLGWLVVGRLIAGLTGANYSAAYAYIADVTGPKDRAAAFGTMGMAFGFGFIIGPAFGGFLGEFGPRVPFLAAAGMAFANVIFGFFFLRESLPAERRRPFRLARANAFAALRALSGQNPAVLWFVAALGVWSLAHTVYPSIWAFFAIEAYGWSVGQIGLSLTAVGLGSALVQGLLMRWLIPRIGEVRAIVLGVAALFTATMVFAFVRSNPIIYAALIFNGLQGLVQPSINALSSRAVNAESQGELQGATQAIGSLAMIAGPLLYTGIFAKTAGPQAIVYFPAMPLVVAASIAVGAMGIAIAGARRDTDPDGRVARNAT</sequence>
<keyword evidence="6 8" id="KW-1133">Transmembrane helix</keyword>
<evidence type="ECO:0000259" key="9">
    <source>
        <dbReference type="PROSITE" id="PS50850"/>
    </source>
</evidence>
<dbReference type="PRINTS" id="PR01035">
    <property type="entry name" value="TCRTETA"/>
</dbReference>
<feature type="domain" description="Major facilitator superfamily (MFS) profile" evidence="9">
    <location>
        <begin position="6"/>
        <end position="401"/>
    </location>
</feature>
<accession>A0A9X2W3M1</accession>
<dbReference type="RefSeq" id="WP_259963073.1">
    <property type="nucleotide sequence ID" value="NZ_JAOAMV010000007.1"/>
</dbReference>